<evidence type="ECO:0000313" key="9">
    <source>
        <dbReference type="EMBL" id="JAS85412.1"/>
    </source>
</evidence>
<proteinExistence type="predicted"/>
<dbReference type="InterPro" id="IPR001254">
    <property type="entry name" value="Trypsin_dom"/>
</dbReference>
<dbReference type="GO" id="GO:0004252">
    <property type="term" value="F:serine-type endopeptidase activity"/>
    <property type="evidence" value="ECO:0007669"/>
    <property type="project" value="InterPro"/>
</dbReference>
<protein>
    <recommendedName>
        <fullName evidence="4">Phenoloxidase-activating factor 2</fullName>
    </recommendedName>
    <alternativeName>
        <fullName evidence="5">Prophenoloxidase-activating factor II</fullName>
    </alternativeName>
</protein>
<dbReference type="Gene3D" id="2.40.10.10">
    <property type="entry name" value="Trypsin-like serine proteases"/>
    <property type="match status" value="2"/>
</dbReference>
<keyword evidence="3" id="KW-1015">Disulfide bond</keyword>
<gene>
    <name evidence="9" type="ORF">g.23711</name>
    <name evidence="8" type="ORF">g.23713</name>
</gene>
<evidence type="ECO:0000256" key="4">
    <source>
        <dbReference type="ARBA" id="ARBA00068096"/>
    </source>
</evidence>
<feature type="chain" id="PRO_5008584397" description="Phenoloxidase-activating factor 2" evidence="6">
    <location>
        <begin position="18"/>
        <end position="353"/>
    </location>
</feature>
<evidence type="ECO:0000313" key="8">
    <source>
        <dbReference type="EMBL" id="JAS75081.1"/>
    </source>
</evidence>
<dbReference type="PROSITE" id="PS50240">
    <property type="entry name" value="TRYPSIN_DOM"/>
    <property type="match status" value="1"/>
</dbReference>
<dbReference type="GO" id="GO:0006508">
    <property type="term" value="P:proteolysis"/>
    <property type="evidence" value="ECO:0007669"/>
    <property type="project" value="InterPro"/>
</dbReference>
<feature type="signal peptide" evidence="6">
    <location>
        <begin position="1"/>
        <end position="17"/>
    </location>
</feature>
<dbReference type="EMBL" id="GECU01032625">
    <property type="protein sequence ID" value="JAS75081.1"/>
    <property type="molecule type" value="Transcribed_RNA"/>
</dbReference>
<dbReference type="Pfam" id="PF00089">
    <property type="entry name" value="Trypsin"/>
    <property type="match status" value="1"/>
</dbReference>
<dbReference type="PRINTS" id="PR00722">
    <property type="entry name" value="CHYMOTRYPSIN"/>
</dbReference>
<dbReference type="PANTHER" id="PTHR24258">
    <property type="entry name" value="SERINE PROTEASE-RELATED"/>
    <property type="match status" value="1"/>
</dbReference>
<dbReference type="InterPro" id="IPR009003">
    <property type="entry name" value="Peptidase_S1_PA"/>
</dbReference>
<dbReference type="EMBL" id="GECU01022294">
    <property type="protein sequence ID" value="JAS85412.1"/>
    <property type="molecule type" value="Transcribed_RNA"/>
</dbReference>
<feature type="domain" description="Peptidase S1" evidence="7">
    <location>
        <begin position="103"/>
        <end position="345"/>
    </location>
</feature>
<organism evidence="8">
    <name type="scientific">Homalodisca liturata</name>
    <dbReference type="NCBI Taxonomy" id="320908"/>
    <lineage>
        <taxon>Eukaryota</taxon>
        <taxon>Metazoa</taxon>
        <taxon>Ecdysozoa</taxon>
        <taxon>Arthropoda</taxon>
        <taxon>Hexapoda</taxon>
        <taxon>Insecta</taxon>
        <taxon>Pterygota</taxon>
        <taxon>Neoptera</taxon>
        <taxon>Paraneoptera</taxon>
        <taxon>Hemiptera</taxon>
        <taxon>Auchenorrhyncha</taxon>
        <taxon>Membracoidea</taxon>
        <taxon>Cicadellidae</taxon>
        <taxon>Cicadellinae</taxon>
        <taxon>Proconiini</taxon>
        <taxon>Homalodisca</taxon>
    </lineage>
</organism>
<evidence type="ECO:0000256" key="3">
    <source>
        <dbReference type="ARBA" id="ARBA00023157"/>
    </source>
</evidence>
<dbReference type="InterPro" id="IPR001314">
    <property type="entry name" value="Peptidase_S1A"/>
</dbReference>
<evidence type="ECO:0000259" key="7">
    <source>
        <dbReference type="PROSITE" id="PS50240"/>
    </source>
</evidence>
<dbReference type="AlphaFoldDB" id="A0A1B6HKB4"/>
<keyword evidence="2" id="KW-0964">Secreted</keyword>
<dbReference type="InterPro" id="IPR018114">
    <property type="entry name" value="TRYPSIN_HIS"/>
</dbReference>
<dbReference type="SUPFAM" id="SSF50494">
    <property type="entry name" value="Trypsin-like serine proteases"/>
    <property type="match status" value="1"/>
</dbReference>
<reference evidence="8" key="1">
    <citation type="submission" date="2015-11" db="EMBL/GenBank/DDBJ databases">
        <title>De novo transcriptome assembly of four potential Pierce s Disease insect vectors from Arizona vineyards.</title>
        <authorList>
            <person name="Tassone E.E."/>
        </authorList>
    </citation>
    <scope>NUCLEOTIDE SEQUENCE</scope>
</reference>
<dbReference type="PROSITE" id="PS00134">
    <property type="entry name" value="TRYPSIN_HIS"/>
    <property type="match status" value="1"/>
</dbReference>
<comment type="subcellular location">
    <subcellularLocation>
        <location evidence="1">Secreted</location>
    </subcellularLocation>
</comment>
<dbReference type="Pfam" id="PF18322">
    <property type="entry name" value="CLIP_1"/>
    <property type="match status" value="1"/>
</dbReference>
<dbReference type="SMART" id="SM00020">
    <property type="entry name" value="Tryp_SPc"/>
    <property type="match status" value="1"/>
</dbReference>
<dbReference type="InterPro" id="IPR041515">
    <property type="entry name" value="PPAF-2-like_Clip"/>
</dbReference>
<evidence type="ECO:0000256" key="5">
    <source>
        <dbReference type="ARBA" id="ARBA00076468"/>
    </source>
</evidence>
<evidence type="ECO:0000256" key="2">
    <source>
        <dbReference type="ARBA" id="ARBA00022525"/>
    </source>
</evidence>
<evidence type="ECO:0000256" key="1">
    <source>
        <dbReference type="ARBA" id="ARBA00004613"/>
    </source>
</evidence>
<evidence type="ECO:0000256" key="6">
    <source>
        <dbReference type="SAM" id="SignalP"/>
    </source>
</evidence>
<dbReference type="GO" id="GO:0005576">
    <property type="term" value="C:extracellular region"/>
    <property type="evidence" value="ECO:0007669"/>
    <property type="project" value="UniProtKB-SubCell"/>
</dbReference>
<sequence length="353" mass="38866">MRLAALWVCVMAQQLLAVRGEDQVAPELGPKRVVTERSCECVPVYRCQFKTSTDGSGSIDIRVDRQGCPGLLDVCCPFTITRPPPATLSCGVQFTPRQVETRITGDDYAHYGQYPWMAALLAPGRKYVCGGSLIHRQVVLTAAHCVHQVRLQELTVRLGEWDSQHKTETYPVQNVGAVEIVIHEQFKLNSLFNDIALVFLASPAELGGNIRTICLPEANEIVDSRKCLASGWGKDAFGREGKHSAILKSVQLSLMPREECLQALRETRLGEFFRLHISFLCAGGEKGRDTCKGDGGSPLVCPTQQNSGVYLQAGIVSWGIDCGQEAPAAYTNVALFRSWIDLQLLRRGLLIDH</sequence>
<name>A0A1B6HKB4_9HEMI</name>
<accession>A0A1B6HKB4</accession>
<dbReference type="FunFam" id="2.40.10.10:FF:000038">
    <property type="entry name" value="Serine protease"/>
    <property type="match status" value="1"/>
</dbReference>
<dbReference type="InterPro" id="IPR043504">
    <property type="entry name" value="Peptidase_S1_PA_chymotrypsin"/>
</dbReference>
<keyword evidence="6" id="KW-0732">Signal</keyword>
<dbReference type="PANTHER" id="PTHR24258:SF129">
    <property type="entry name" value="LP15124P-RELATED"/>
    <property type="match status" value="1"/>
</dbReference>
<dbReference type="CDD" id="cd00190">
    <property type="entry name" value="Tryp_SPc"/>
    <property type="match status" value="1"/>
</dbReference>